<evidence type="ECO:0000313" key="2">
    <source>
        <dbReference type="Proteomes" id="UP000821865"/>
    </source>
</evidence>
<protein>
    <submittedName>
        <fullName evidence="1">Uncharacterized protein</fullName>
    </submittedName>
</protein>
<accession>A0ACB8D661</accession>
<comment type="caution">
    <text evidence="1">The sequence shown here is derived from an EMBL/GenBank/DDBJ whole genome shotgun (WGS) entry which is preliminary data.</text>
</comment>
<name>A0ACB8D661_DERSI</name>
<evidence type="ECO:0000313" key="1">
    <source>
        <dbReference type="EMBL" id="KAH7959836.1"/>
    </source>
</evidence>
<reference evidence="1" key="1">
    <citation type="submission" date="2020-05" db="EMBL/GenBank/DDBJ databases">
        <title>Large-scale comparative analyses of tick genomes elucidate their genetic diversity and vector capacities.</title>
        <authorList>
            <person name="Jia N."/>
            <person name="Wang J."/>
            <person name="Shi W."/>
            <person name="Du L."/>
            <person name="Sun Y."/>
            <person name="Zhan W."/>
            <person name="Jiang J."/>
            <person name="Wang Q."/>
            <person name="Zhang B."/>
            <person name="Ji P."/>
            <person name="Sakyi L.B."/>
            <person name="Cui X."/>
            <person name="Yuan T."/>
            <person name="Jiang B."/>
            <person name="Yang W."/>
            <person name="Lam T.T.-Y."/>
            <person name="Chang Q."/>
            <person name="Ding S."/>
            <person name="Wang X."/>
            <person name="Zhu J."/>
            <person name="Ruan X."/>
            <person name="Zhao L."/>
            <person name="Wei J."/>
            <person name="Que T."/>
            <person name="Du C."/>
            <person name="Cheng J."/>
            <person name="Dai P."/>
            <person name="Han X."/>
            <person name="Huang E."/>
            <person name="Gao Y."/>
            <person name="Liu J."/>
            <person name="Shao H."/>
            <person name="Ye R."/>
            <person name="Li L."/>
            <person name="Wei W."/>
            <person name="Wang X."/>
            <person name="Wang C."/>
            <person name="Yang T."/>
            <person name="Huo Q."/>
            <person name="Li W."/>
            <person name="Guo W."/>
            <person name="Chen H."/>
            <person name="Zhou L."/>
            <person name="Ni X."/>
            <person name="Tian J."/>
            <person name="Zhou Y."/>
            <person name="Sheng Y."/>
            <person name="Liu T."/>
            <person name="Pan Y."/>
            <person name="Xia L."/>
            <person name="Li J."/>
            <person name="Zhao F."/>
            <person name="Cao W."/>
        </authorList>
    </citation>
    <scope>NUCLEOTIDE SEQUENCE</scope>
    <source>
        <strain evidence="1">Dsil-2018</strain>
    </source>
</reference>
<keyword evidence="2" id="KW-1185">Reference proteome</keyword>
<organism evidence="1 2">
    <name type="scientific">Dermacentor silvarum</name>
    <name type="common">Tick</name>
    <dbReference type="NCBI Taxonomy" id="543639"/>
    <lineage>
        <taxon>Eukaryota</taxon>
        <taxon>Metazoa</taxon>
        <taxon>Ecdysozoa</taxon>
        <taxon>Arthropoda</taxon>
        <taxon>Chelicerata</taxon>
        <taxon>Arachnida</taxon>
        <taxon>Acari</taxon>
        <taxon>Parasitiformes</taxon>
        <taxon>Ixodida</taxon>
        <taxon>Ixodoidea</taxon>
        <taxon>Ixodidae</taxon>
        <taxon>Rhipicephalinae</taxon>
        <taxon>Dermacentor</taxon>
    </lineage>
</organism>
<proteinExistence type="predicted"/>
<dbReference type="Proteomes" id="UP000821865">
    <property type="component" value="Chromosome 3"/>
</dbReference>
<gene>
    <name evidence="1" type="ORF">HPB49_014100</name>
</gene>
<sequence>MPTSEITRRGSSVTRGRAPIRKASAAASPASGQFVHPTRSNSRETAFRNPAPAAKQISSVPSFHSSRKASTRELTRPTRRQQGKRMSTALPRVPADVASQLTMFSSQYDVVLSSDHSPEPSGVESPSGAALLPGIVSGDNWGAIQENTYVVLGHGPYQRRVLMCGILSVTVVLFHYFAYRLIGRQVDHWCMVPDHLAYLSAAAWKNLSIPVDANGSYSSCKVYDPPVPVSEGENRTAVPCHQWDYDIANKGDSIVSRFNLVCDREFLYDLSMVVPVIASALVAPVLGLASDQVGRKPVMLACAFGQILAAIATSFAQTYPFFVFTRALTFVATDVTFLTTFILIHEVTGDAHRSIFTLIDTAVPGVIVPPLMHVLSLLEPRWMLA</sequence>
<dbReference type="EMBL" id="CM023472">
    <property type="protein sequence ID" value="KAH7959836.1"/>
    <property type="molecule type" value="Genomic_DNA"/>
</dbReference>